<dbReference type="GO" id="GO:0005886">
    <property type="term" value="C:plasma membrane"/>
    <property type="evidence" value="ECO:0007669"/>
    <property type="project" value="UniProtKB-SubCell"/>
</dbReference>
<dbReference type="PROSITE" id="PS50850">
    <property type="entry name" value="MFS"/>
    <property type="match status" value="1"/>
</dbReference>
<evidence type="ECO:0000313" key="9">
    <source>
        <dbReference type="Proteomes" id="UP000531594"/>
    </source>
</evidence>
<keyword evidence="2" id="KW-0813">Transport</keyword>
<organism evidence="8 9">
    <name type="scientific">Bacillus benzoevorans</name>
    <dbReference type="NCBI Taxonomy" id="1456"/>
    <lineage>
        <taxon>Bacteria</taxon>
        <taxon>Bacillati</taxon>
        <taxon>Bacillota</taxon>
        <taxon>Bacilli</taxon>
        <taxon>Bacillales</taxon>
        <taxon>Bacillaceae</taxon>
        <taxon>Bacillus</taxon>
    </lineage>
</organism>
<protein>
    <submittedName>
        <fullName evidence="8">AAHS family benzoate transporter-like MFS transporter</fullName>
    </submittedName>
</protein>
<feature type="transmembrane region" description="Helical" evidence="6">
    <location>
        <begin position="61"/>
        <end position="80"/>
    </location>
</feature>
<dbReference type="InterPro" id="IPR020846">
    <property type="entry name" value="MFS_dom"/>
</dbReference>
<dbReference type="Proteomes" id="UP000531594">
    <property type="component" value="Unassembled WGS sequence"/>
</dbReference>
<reference evidence="8 9" key="1">
    <citation type="submission" date="2020-08" db="EMBL/GenBank/DDBJ databases">
        <title>Genomic Encyclopedia of Type Strains, Phase IV (KMG-IV): sequencing the most valuable type-strain genomes for metagenomic binning, comparative biology and taxonomic classification.</title>
        <authorList>
            <person name="Goeker M."/>
        </authorList>
    </citation>
    <scope>NUCLEOTIDE SEQUENCE [LARGE SCALE GENOMIC DNA]</scope>
    <source>
        <strain evidence="8 9">DSM 5391</strain>
    </source>
</reference>
<proteinExistence type="predicted"/>
<dbReference type="RefSeq" id="WP_184530106.1">
    <property type="nucleotide sequence ID" value="NZ_JACHGK010000029.1"/>
</dbReference>
<feature type="transmembrane region" description="Helical" evidence="6">
    <location>
        <begin position="113"/>
        <end position="134"/>
    </location>
</feature>
<evidence type="ECO:0000259" key="7">
    <source>
        <dbReference type="PROSITE" id="PS50850"/>
    </source>
</evidence>
<dbReference type="Pfam" id="PF07690">
    <property type="entry name" value="MFS_1"/>
    <property type="match status" value="1"/>
</dbReference>
<feature type="transmembrane region" description="Helical" evidence="6">
    <location>
        <begin position="283"/>
        <end position="307"/>
    </location>
</feature>
<feature type="transmembrane region" description="Helical" evidence="6">
    <location>
        <begin position="251"/>
        <end position="271"/>
    </location>
</feature>
<feature type="transmembrane region" description="Helical" evidence="6">
    <location>
        <begin position="146"/>
        <end position="167"/>
    </location>
</feature>
<evidence type="ECO:0000256" key="2">
    <source>
        <dbReference type="ARBA" id="ARBA00022448"/>
    </source>
</evidence>
<feature type="transmembrane region" description="Helical" evidence="6">
    <location>
        <begin position="21"/>
        <end position="41"/>
    </location>
</feature>
<feature type="transmembrane region" description="Helical" evidence="6">
    <location>
        <begin position="173"/>
        <end position="192"/>
    </location>
</feature>
<gene>
    <name evidence="8" type="ORF">HNR53_004517</name>
</gene>
<dbReference type="AlphaFoldDB" id="A0A7X0LYR8"/>
<feature type="domain" description="Major facilitator superfamily (MFS) profile" evidence="7">
    <location>
        <begin position="22"/>
        <end position="432"/>
    </location>
</feature>
<feature type="transmembrane region" description="Helical" evidence="6">
    <location>
        <begin position="406"/>
        <end position="427"/>
    </location>
</feature>
<comment type="subcellular location">
    <subcellularLocation>
        <location evidence="1">Cell membrane</location>
        <topology evidence="1">Multi-pass membrane protein</topology>
    </subcellularLocation>
</comment>
<dbReference type="GO" id="GO:0046943">
    <property type="term" value="F:carboxylic acid transmembrane transporter activity"/>
    <property type="evidence" value="ECO:0007669"/>
    <property type="project" value="TreeGrafter"/>
</dbReference>
<dbReference type="Gene3D" id="1.20.1250.20">
    <property type="entry name" value="MFS general substrate transporter like domains"/>
    <property type="match status" value="1"/>
</dbReference>
<dbReference type="SUPFAM" id="SSF103473">
    <property type="entry name" value="MFS general substrate transporter"/>
    <property type="match status" value="1"/>
</dbReference>
<evidence type="ECO:0000256" key="5">
    <source>
        <dbReference type="ARBA" id="ARBA00023136"/>
    </source>
</evidence>
<keyword evidence="4 6" id="KW-1133">Transmembrane helix</keyword>
<evidence type="ECO:0000256" key="6">
    <source>
        <dbReference type="SAM" id="Phobius"/>
    </source>
</evidence>
<sequence>MRSININKLANESKFNRFHGLVLFWCTFIIIFDGYDLVVYGTIVPVLMKEWSLTPVELGTLGSYALFGMAFGAFIFGPLADKIGRKNVALICVMLFSLFTLLCGFANNPTQFGVFRFIAGLGLGGVMPNVVALMTEYAPRQFKSRMVAIMFSGYCVGGVLAAALGIMMIEKMGWHSVFYISALPLVLLPLMYKSLPDSIGFYLAKNQKEKAGYILSKLNPSYTPQKNDQYEIVIPEKTGMTVMQLFKGGRALSTIMFWCAFFMCLLMIYGLNTWLPKLMESAGYALGSSLMFLLVLNLGAIFGAIFGGWAADRWSGKKVLITFFILAAISLGLLGLKSNLFIVYALVAMAGATTIGTQIIAYSYVSQFYPMQIRATGIGWASGVGRFGGVAGPILGGFLLTLNLPFQQNFLAFAIPGIIAALAVGLVNERKTANQKMEIEMDSRQYKASL</sequence>
<feature type="transmembrane region" description="Helical" evidence="6">
    <location>
        <begin position="319"/>
        <end position="336"/>
    </location>
</feature>
<feature type="transmembrane region" description="Helical" evidence="6">
    <location>
        <begin position="87"/>
        <end position="107"/>
    </location>
</feature>
<dbReference type="PROSITE" id="PS00217">
    <property type="entry name" value="SUGAR_TRANSPORT_2"/>
    <property type="match status" value="1"/>
</dbReference>
<dbReference type="InterPro" id="IPR036259">
    <property type="entry name" value="MFS_trans_sf"/>
</dbReference>
<dbReference type="EMBL" id="JACHGK010000029">
    <property type="protein sequence ID" value="MBB6447807.1"/>
    <property type="molecule type" value="Genomic_DNA"/>
</dbReference>
<accession>A0A7X0LYR8</accession>
<comment type="caution">
    <text evidence="8">The sequence shown here is derived from an EMBL/GenBank/DDBJ whole genome shotgun (WGS) entry which is preliminary data.</text>
</comment>
<keyword evidence="3 6" id="KW-0812">Transmembrane</keyword>
<feature type="transmembrane region" description="Helical" evidence="6">
    <location>
        <begin position="342"/>
        <end position="365"/>
    </location>
</feature>
<keyword evidence="5 6" id="KW-0472">Membrane</keyword>
<dbReference type="PANTHER" id="PTHR23508">
    <property type="entry name" value="CARBOXYLIC ACID TRANSPORTER PROTEIN HOMOLOG"/>
    <property type="match status" value="1"/>
</dbReference>
<dbReference type="InterPro" id="IPR011701">
    <property type="entry name" value="MFS"/>
</dbReference>
<dbReference type="PANTHER" id="PTHR23508:SF10">
    <property type="entry name" value="CARBOXYLIC ACID TRANSPORTER PROTEIN HOMOLOG"/>
    <property type="match status" value="1"/>
</dbReference>
<evidence type="ECO:0000313" key="8">
    <source>
        <dbReference type="EMBL" id="MBB6447807.1"/>
    </source>
</evidence>
<dbReference type="InterPro" id="IPR005829">
    <property type="entry name" value="Sugar_transporter_CS"/>
</dbReference>
<feature type="transmembrane region" description="Helical" evidence="6">
    <location>
        <begin position="377"/>
        <end position="400"/>
    </location>
</feature>
<evidence type="ECO:0000256" key="3">
    <source>
        <dbReference type="ARBA" id="ARBA00022692"/>
    </source>
</evidence>
<evidence type="ECO:0000256" key="4">
    <source>
        <dbReference type="ARBA" id="ARBA00022989"/>
    </source>
</evidence>
<keyword evidence="9" id="KW-1185">Reference proteome</keyword>
<dbReference type="CDD" id="cd17365">
    <property type="entry name" value="MFS_PcaK_like"/>
    <property type="match status" value="1"/>
</dbReference>
<name>A0A7X0LYR8_9BACI</name>
<evidence type="ECO:0000256" key="1">
    <source>
        <dbReference type="ARBA" id="ARBA00004651"/>
    </source>
</evidence>